<name>A0ABS3HZA6_9ENTE</name>
<dbReference type="CDD" id="cd00267">
    <property type="entry name" value="ABC_ATPase"/>
    <property type="match status" value="1"/>
</dbReference>
<dbReference type="SUPFAM" id="SSF52540">
    <property type="entry name" value="P-loop containing nucleoside triphosphate hydrolases"/>
    <property type="match status" value="1"/>
</dbReference>
<evidence type="ECO:0000259" key="1">
    <source>
        <dbReference type="SMART" id="SM00382"/>
    </source>
</evidence>
<dbReference type="RefSeq" id="WP_206898096.1">
    <property type="nucleotide sequence ID" value="NZ_JAFLWI010000003.1"/>
</dbReference>
<dbReference type="Pfam" id="PF13304">
    <property type="entry name" value="AAA_21"/>
    <property type="match status" value="1"/>
</dbReference>
<dbReference type="SMART" id="SM00382">
    <property type="entry name" value="AAA"/>
    <property type="match status" value="1"/>
</dbReference>
<dbReference type="InterPro" id="IPR003959">
    <property type="entry name" value="ATPase_AAA_core"/>
</dbReference>
<dbReference type="EMBL" id="JAFLWI010000003">
    <property type="protein sequence ID" value="MBO0481257.1"/>
    <property type="molecule type" value="Genomic_DNA"/>
</dbReference>
<comment type="caution">
    <text evidence="2">The sequence shown here is derived from an EMBL/GenBank/DDBJ whole genome shotgun (WGS) entry which is preliminary data.</text>
</comment>
<organism evidence="2 3">
    <name type="scientific">Candidatus Enterococcus courvalinii</name>
    <dbReference type="NCBI Taxonomy" id="2815329"/>
    <lineage>
        <taxon>Bacteria</taxon>
        <taxon>Bacillati</taxon>
        <taxon>Bacillota</taxon>
        <taxon>Bacilli</taxon>
        <taxon>Lactobacillales</taxon>
        <taxon>Enterococcaceae</taxon>
        <taxon>Enterococcus</taxon>
    </lineage>
</organism>
<protein>
    <submittedName>
        <fullName evidence="2">AAA family ATPase</fullName>
    </submittedName>
</protein>
<feature type="domain" description="AAA+ ATPase" evidence="1">
    <location>
        <begin position="191"/>
        <end position="438"/>
    </location>
</feature>
<evidence type="ECO:0000313" key="3">
    <source>
        <dbReference type="Proteomes" id="UP000664832"/>
    </source>
</evidence>
<sequence>MEYYFKQYVDLQKIGIQFIYDNWDDFGYKTLYSAYYISENEKQIELGSVSISTITEAEVCFKNKQSSNWVSYRSFDYLIEGIDVDNIISLGSVEYYEKLYDTFSDTEVKTILKELGDIAYNLKLFEENKHLDVIHTSFLRGSTVNNLKQQLNRVAKKGVKQIPFNFKLKYTIDNSIDTELTFKVNPESPLPTNVYGIIGNNGTGKTTLIQDIVKCYLRDASVKSYLVNQSEATLEIYDDYNNGGFESVLFVSFSAFDMLNTKYFSKLEVNDENSKLSQKNFKYIGNSTFVNERQTMKNPEELAKDLIENIKEIKKSPDRIKLWEEEVVKLYFDNEISNFISKNLNEGEGNVNEVAKLSSGQKMILLGLSALVSKIDEKTLIIIDEPESYLHPPLVSAYIRILSDILSKKNGVAIIATHSPVILQEIPKKCVWVLERDSDKKLTVRNPKIETFGENISMIMDDVFGLDIRNTGFYQYLSQLSEQKEEARKLLISSELGSEAELFLRIFLDDEE</sequence>
<dbReference type="PANTHER" id="PTHR43581:SF2">
    <property type="entry name" value="EXCINUCLEASE ATPASE SUBUNIT"/>
    <property type="match status" value="1"/>
</dbReference>
<accession>A0ABS3HZA6</accession>
<evidence type="ECO:0000313" key="2">
    <source>
        <dbReference type="EMBL" id="MBO0481257.1"/>
    </source>
</evidence>
<gene>
    <name evidence="2" type="ORF">JZO71_02830</name>
</gene>
<dbReference type="InterPro" id="IPR051396">
    <property type="entry name" value="Bact_Antivir_Def_Nuclease"/>
</dbReference>
<dbReference type="InterPro" id="IPR003593">
    <property type="entry name" value="AAA+_ATPase"/>
</dbReference>
<keyword evidence="3" id="KW-1185">Reference proteome</keyword>
<dbReference type="Proteomes" id="UP000664832">
    <property type="component" value="Unassembled WGS sequence"/>
</dbReference>
<dbReference type="PANTHER" id="PTHR43581">
    <property type="entry name" value="ATP/GTP PHOSPHATASE"/>
    <property type="match status" value="1"/>
</dbReference>
<proteinExistence type="predicted"/>
<reference evidence="2 3" key="1">
    <citation type="submission" date="2021-03" db="EMBL/GenBank/DDBJ databases">
        <title>Enterococcal diversity collection.</title>
        <authorList>
            <person name="Gilmore M.S."/>
            <person name="Schwartzman J."/>
            <person name="Van Tyne D."/>
            <person name="Martin M."/>
            <person name="Earl A.M."/>
            <person name="Manson A.L."/>
            <person name="Straub T."/>
            <person name="Salamzade R."/>
            <person name="Saavedra J."/>
            <person name="Lebreton F."/>
            <person name="Prichula J."/>
            <person name="Schaufler K."/>
            <person name="Gaca A."/>
            <person name="Sgardioli B."/>
            <person name="Wagenaar J."/>
            <person name="Strong T."/>
        </authorList>
    </citation>
    <scope>NUCLEOTIDE SEQUENCE [LARGE SCALE GENOMIC DNA]</scope>
    <source>
        <strain evidence="2 3">MSG2901</strain>
    </source>
</reference>
<dbReference type="InterPro" id="IPR027417">
    <property type="entry name" value="P-loop_NTPase"/>
</dbReference>
<dbReference type="Gene3D" id="3.40.50.300">
    <property type="entry name" value="P-loop containing nucleotide triphosphate hydrolases"/>
    <property type="match status" value="1"/>
</dbReference>